<keyword evidence="4" id="KW-0276">Fatty acid metabolism</keyword>
<dbReference type="PANTHER" id="PTHR31727">
    <property type="entry name" value="OLEOYL-ACYL CARRIER PROTEIN THIOESTERASE 1, CHLOROPLASTIC"/>
    <property type="match status" value="1"/>
</dbReference>
<dbReference type="GO" id="GO:0016297">
    <property type="term" value="F:fatty acyl-[ACP] hydrolase activity"/>
    <property type="evidence" value="ECO:0007669"/>
    <property type="project" value="UniProtKB-EC"/>
</dbReference>
<dbReference type="SUPFAM" id="SSF54637">
    <property type="entry name" value="Thioesterase/thiol ester dehydrase-isomerase"/>
    <property type="match status" value="2"/>
</dbReference>
<dbReference type="InterPro" id="IPR049427">
    <property type="entry name" value="Acyl-ACP_TE_C"/>
</dbReference>
<evidence type="ECO:0000256" key="2">
    <source>
        <dbReference type="ARBA" id="ARBA00022516"/>
    </source>
</evidence>
<evidence type="ECO:0000313" key="11">
    <source>
        <dbReference type="Proteomes" id="UP000604066"/>
    </source>
</evidence>
<keyword evidence="2" id="KW-0444">Lipid biosynthesis</keyword>
<comment type="similarity">
    <text evidence="1">Belongs to the acyl-ACP thioesterase family.</text>
</comment>
<keyword evidence="3 10" id="KW-0378">Hydrolase</keyword>
<gene>
    <name evidence="10" type="ORF">HDG70_000399</name>
</gene>
<sequence length="253" mass="30256">MNSNIFELEYRIPYYDVDYQKRTLITSLINYFNDIAFVQSENLGGIAYLRQNNLGWVLMNWDIKVDRYPRFNERVLVRTSPHSFNKFFAYRWFEIYDKDGIKIAKANSRWLLINTEKRRPVKINDYLYWIYGVSYENNNNILPIEEPQKLLSIDIEKQFEVRYSDLDSNGHVNNVKYVVWALDTVPLEIISNYSLQRLKVKYEKEVTYGKTVRVLTGILSEQKTIVILHKIVDEDETELCFLESVWFLNEKLS</sequence>
<evidence type="ECO:0000313" key="10">
    <source>
        <dbReference type="EMBL" id="NYE56693.1"/>
    </source>
</evidence>
<dbReference type="PANTHER" id="PTHR31727:SF6">
    <property type="entry name" value="OLEOYL-ACYL CARRIER PROTEIN THIOESTERASE 1, CHLOROPLASTIC"/>
    <property type="match status" value="1"/>
</dbReference>
<comment type="caution">
    <text evidence="10">The sequence shown here is derived from an EMBL/GenBank/DDBJ whole genome shotgun (WGS) entry which is preliminary data.</text>
</comment>
<reference evidence="10 11" key="1">
    <citation type="submission" date="2020-07" db="EMBL/GenBank/DDBJ databases">
        <title>Genomic Encyclopedia of Type Strains, Phase III (KMG-III): the genomes of soil and plant-associated and newly described type strains.</title>
        <authorList>
            <person name="Whitman W."/>
        </authorList>
    </citation>
    <scope>NUCLEOTIDE SEQUENCE [LARGE SCALE GENOMIC DNA]</scope>
    <source>
        <strain evidence="10 11">DSM 11255</strain>
    </source>
</reference>
<evidence type="ECO:0000259" key="8">
    <source>
        <dbReference type="Pfam" id="PF01643"/>
    </source>
</evidence>
<evidence type="ECO:0000256" key="4">
    <source>
        <dbReference type="ARBA" id="ARBA00022832"/>
    </source>
</evidence>
<accession>A0ABX2RA83</accession>
<protein>
    <submittedName>
        <fullName evidence="10">Medium-chain acyl-[acyl-carrier-protein] hydrolase</fullName>
        <ecNumber evidence="10">3.1.2.21</ecNumber>
    </submittedName>
</protein>
<evidence type="ECO:0000256" key="5">
    <source>
        <dbReference type="ARBA" id="ARBA00022946"/>
    </source>
</evidence>
<evidence type="ECO:0000256" key="6">
    <source>
        <dbReference type="ARBA" id="ARBA00023098"/>
    </source>
</evidence>
<organism evidence="10 11">
    <name type="scientific">Carboxydothermus ferrireducens DSM 11255</name>
    <dbReference type="NCBI Taxonomy" id="1119529"/>
    <lineage>
        <taxon>Bacteria</taxon>
        <taxon>Bacillati</taxon>
        <taxon>Bacillota</taxon>
        <taxon>Clostridia</taxon>
        <taxon>Thermoanaerobacterales</taxon>
        <taxon>Thermoanaerobacteraceae</taxon>
        <taxon>Carboxydothermus</taxon>
    </lineage>
</organism>
<keyword evidence="7" id="KW-0275">Fatty acid biosynthesis</keyword>
<dbReference type="Gene3D" id="3.10.129.10">
    <property type="entry name" value="Hotdog Thioesterase"/>
    <property type="match status" value="1"/>
</dbReference>
<dbReference type="InterPro" id="IPR002864">
    <property type="entry name" value="Acyl-ACP_thioesterase_NHD"/>
</dbReference>
<proteinExistence type="inferred from homology"/>
<dbReference type="InterPro" id="IPR045023">
    <property type="entry name" value="FATA/B"/>
</dbReference>
<feature type="domain" description="Acyl-ACP thioesterase N-terminal hotdog" evidence="8">
    <location>
        <begin position="5"/>
        <end position="128"/>
    </location>
</feature>
<evidence type="ECO:0000259" key="9">
    <source>
        <dbReference type="Pfam" id="PF20791"/>
    </source>
</evidence>
<keyword evidence="5" id="KW-0809">Transit peptide</keyword>
<dbReference type="InterPro" id="IPR029069">
    <property type="entry name" value="HotDog_dom_sf"/>
</dbReference>
<evidence type="ECO:0000256" key="7">
    <source>
        <dbReference type="ARBA" id="ARBA00023160"/>
    </source>
</evidence>
<dbReference type="EMBL" id="JACCBS010000001">
    <property type="protein sequence ID" value="NYE56693.1"/>
    <property type="molecule type" value="Genomic_DNA"/>
</dbReference>
<feature type="domain" description="Acyl-ACP thioesterase-like C-terminal" evidence="9">
    <location>
        <begin position="154"/>
        <end position="246"/>
    </location>
</feature>
<dbReference type="Pfam" id="PF20791">
    <property type="entry name" value="Acyl-ACP_TE_C"/>
    <property type="match status" value="1"/>
</dbReference>
<evidence type="ECO:0000256" key="1">
    <source>
        <dbReference type="ARBA" id="ARBA00006500"/>
    </source>
</evidence>
<evidence type="ECO:0000256" key="3">
    <source>
        <dbReference type="ARBA" id="ARBA00022801"/>
    </source>
</evidence>
<dbReference type="EC" id="3.1.2.21" evidence="10"/>
<dbReference type="Pfam" id="PF01643">
    <property type="entry name" value="Acyl-ACP_TE"/>
    <property type="match status" value="1"/>
</dbReference>
<name>A0ABX2RA83_9THEO</name>
<dbReference type="Proteomes" id="UP000604066">
    <property type="component" value="Unassembled WGS sequence"/>
</dbReference>
<keyword evidence="6" id="KW-0443">Lipid metabolism</keyword>
<dbReference type="CDD" id="cd00586">
    <property type="entry name" value="4HBT"/>
    <property type="match status" value="2"/>
</dbReference>
<dbReference type="RefSeq" id="WP_028052553.1">
    <property type="nucleotide sequence ID" value="NZ_ATYG01000023.1"/>
</dbReference>
<keyword evidence="11" id="KW-1185">Reference proteome</keyword>